<dbReference type="InterPro" id="IPR043725">
    <property type="entry name" value="DUF5667"/>
</dbReference>
<gene>
    <name evidence="2" type="ORF">US67_C0053G0005</name>
</gene>
<evidence type="ECO:0000313" key="2">
    <source>
        <dbReference type="EMBL" id="KKQ47382.1"/>
    </source>
</evidence>
<sequence length="208" mass="23302">MLRKIAVSSAVSIFALGILITSVLRTAAVRYETSGVKSPCVLSDTDYNINYGLAYAGKILPDSFLWPLKAVRDKLWLFITTDDLKKIDLKILFADKRIGGAVTLFEKGKNEIALSTLTKAEKYLEEASLAEEQLRLEGKTHSNEVCLRLANASLKHYETLLEIESKAPDDMRSVIISSRQIPIKSYERARNALLSKNVEPPVNPFKWD</sequence>
<evidence type="ECO:0000313" key="3">
    <source>
        <dbReference type="Proteomes" id="UP000034366"/>
    </source>
</evidence>
<dbReference type="Pfam" id="PF18915">
    <property type="entry name" value="DUF5667"/>
    <property type="match status" value="1"/>
</dbReference>
<comment type="caution">
    <text evidence="2">The sequence shown here is derived from an EMBL/GenBank/DDBJ whole genome shotgun (WGS) entry which is preliminary data.</text>
</comment>
<organism evidence="2 3">
    <name type="scientific">Candidatus Woesebacteria bacterium GW2011_GWD1_38_10</name>
    <dbReference type="NCBI Taxonomy" id="1618592"/>
    <lineage>
        <taxon>Bacteria</taxon>
        <taxon>Candidatus Woeseibacteriota</taxon>
    </lineage>
</organism>
<proteinExistence type="predicted"/>
<evidence type="ECO:0000259" key="1">
    <source>
        <dbReference type="Pfam" id="PF18915"/>
    </source>
</evidence>
<dbReference type="EMBL" id="LBTW01000053">
    <property type="protein sequence ID" value="KKQ47382.1"/>
    <property type="molecule type" value="Genomic_DNA"/>
</dbReference>
<dbReference type="Proteomes" id="UP000034366">
    <property type="component" value="Unassembled WGS sequence"/>
</dbReference>
<reference evidence="2 3" key="1">
    <citation type="journal article" date="2015" name="Nature">
        <title>rRNA introns, odd ribosomes, and small enigmatic genomes across a large radiation of phyla.</title>
        <authorList>
            <person name="Brown C.T."/>
            <person name="Hug L.A."/>
            <person name="Thomas B.C."/>
            <person name="Sharon I."/>
            <person name="Castelle C.J."/>
            <person name="Singh A."/>
            <person name="Wilkins M.J."/>
            <person name="Williams K.H."/>
            <person name="Banfield J.F."/>
        </authorList>
    </citation>
    <scope>NUCLEOTIDE SEQUENCE [LARGE SCALE GENOMIC DNA]</scope>
</reference>
<name>A0A0G0HYL1_9BACT</name>
<protein>
    <recommendedName>
        <fullName evidence="1">DUF5667 domain-containing protein</fullName>
    </recommendedName>
</protein>
<feature type="domain" description="DUF5667" evidence="1">
    <location>
        <begin position="58"/>
        <end position="169"/>
    </location>
</feature>
<accession>A0A0G0HYL1</accession>
<dbReference type="AlphaFoldDB" id="A0A0G0HYL1"/>